<sequence length="162" mass="16517">MGSTNGGRVVASEEKSCEIVSGFDGEGVEHKSYQSKGVEVSAGRGPKLLEEVAESNNHVGSQQAANIELLGSDGHVSFIPGLGPIDVEPKSVDGAAAANVVLGPNKGKKRRGSSVSPMEIDGGGMLKRSCDCEEEIAIPAVASVAAREDEVEAGAEEGEGRG</sequence>
<evidence type="ECO:0000256" key="1">
    <source>
        <dbReference type="SAM" id="MobiDB-lite"/>
    </source>
</evidence>
<reference evidence="3" key="1">
    <citation type="submission" date="2013-09" db="EMBL/GenBank/DDBJ databases">
        <title>Corchorus olitorius genome sequencing.</title>
        <authorList>
            <person name="Alam M."/>
            <person name="Haque M.S."/>
            <person name="Islam M.S."/>
            <person name="Emdad E.M."/>
            <person name="Islam M.M."/>
            <person name="Ahmed B."/>
            <person name="Halim A."/>
            <person name="Hossen Q.M.M."/>
            <person name="Hossain M.Z."/>
            <person name="Ahmed R."/>
            <person name="Khan M.M."/>
            <person name="Islam R."/>
            <person name="Rashid M.M."/>
            <person name="Khan S.A."/>
            <person name="Rahman M.S."/>
            <person name="Alam M."/>
            <person name="Yahiya A.S."/>
            <person name="Khan M.S."/>
            <person name="Azam M.S."/>
            <person name="Haque T."/>
            <person name="Lashkar M.Z.H."/>
            <person name="Akhand A.I."/>
            <person name="Morshed G."/>
            <person name="Roy S."/>
            <person name="Uddin K.S."/>
            <person name="Rabeya T."/>
            <person name="Hossain A.S."/>
            <person name="Chowdhury A."/>
            <person name="Snigdha A.R."/>
            <person name="Mortoza M.S."/>
            <person name="Matin S.A."/>
            <person name="Hoque S.M.E."/>
            <person name="Islam M.K."/>
            <person name="Roy D.K."/>
            <person name="Haider R."/>
            <person name="Moosa M.M."/>
            <person name="Elias S.M."/>
            <person name="Hasan A.M."/>
            <person name="Jahan S."/>
            <person name="Shafiuddin M."/>
            <person name="Mahmood N."/>
            <person name="Shommy N.S."/>
        </authorList>
    </citation>
    <scope>NUCLEOTIDE SEQUENCE [LARGE SCALE GENOMIC DNA]</scope>
    <source>
        <strain evidence="3">cv. O-4</strain>
    </source>
</reference>
<protein>
    <submittedName>
        <fullName evidence="2">Uncharacterized protein</fullName>
    </submittedName>
</protein>
<accession>A0A1R3JXH2</accession>
<evidence type="ECO:0000313" key="3">
    <source>
        <dbReference type="Proteomes" id="UP000187203"/>
    </source>
</evidence>
<proteinExistence type="predicted"/>
<evidence type="ECO:0000313" key="2">
    <source>
        <dbReference type="EMBL" id="OMO99569.1"/>
    </source>
</evidence>
<feature type="region of interest" description="Disordered" evidence="1">
    <location>
        <begin position="104"/>
        <end position="126"/>
    </location>
</feature>
<comment type="caution">
    <text evidence="2">The sequence shown here is derived from an EMBL/GenBank/DDBJ whole genome shotgun (WGS) entry which is preliminary data.</text>
</comment>
<dbReference type="AlphaFoldDB" id="A0A1R3JXH2"/>
<name>A0A1R3JXH2_9ROSI</name>
<keyword evidence="3" id="KW-1185">Reference proteome</keyword>
<gene>
    <name evidence="2" type="ORF">COLO4_13212</name>
</gene>
<organism evidence="2 3">
    <name type="scientific">Corchorus olitorius</name>
    <dbReference type="NCBI Taxonomy" id="93759"/>
    <lineage>
        <taxon>Eukaryota</taxon>
        <taxon>Viridiplantae</taxon>
        <taxon>Streptophyta</taxon>
        <taxon>Embryophyta</taxon>
        <taxon>Tracheophyta</taxon>
        <taxon>Spermatophyta</taxon>
        <taxon>Magnoliopsida</taxon>
        <taxon>eudicotyledons</taxon>
        <taxon>Gunneridae</taxon>
        <taxon>Pentapetalae</taxon>
        <taxon>rosids</taxon>
        <taxon>malvids</taxon>
        <taxon>Malvales</taxon>
        <taxon>Malvaceae</taxon>
        <taxon>Grewioideae</taxon>
        <taxon>Apeibeae</taxon>
        <taxon>Corchorus</taxon>
    </lineage>
</organism>
<dbReference type="EMBL" id="AWUE01015109">
    <property type="protein sequence ID" value="OMO99569.1"/>
    <property type="molecule type" value="Genomic_DNA"/>
</dbReference>
<dbReference type="Proteomes" id="UP000187203">
    <property type="component" value="Unassembled WGS sequence"/>
</dbReference>